<evidence type="ECO:0000256" key="1">
    <source>
        <dbReference type="SAM" id="MobiDB-lite"/>
    </source>
</evidence>
<dbReference type="Proteomes" id="UP000538929">
    <property type="component" value="Unassembled WGS sequence"/>
</dbReference>
<dbReference type="InterPro" id="IPR017946">
    <property type="entry name" value="PLC-like_Pdiesterase_TIM-brl"/>
</dbReference>
<organism evidence="3 4">
    <name type="scientific">Streptomyces alkaliphilus</name>
    <dbReference type="NCBI Taxonomy" id="1472722"/>
    <lineage>
        <taxon>Bacteria</taxon>
        <taxon>Bacillati</taxon>
        <taxon>Actinomycetota</taxon>
        <taxon>Actinomycetes</taxon>
        <taxon>Kitasatosporales</taxon>
        <taxon>Streptomycetaceae</taxon>
        <taxon>Streptomyces</taxon>
    </lineage>
</organism>
<dbReference type="Pfam" id="PF03009">
    <property type="entry name" value="GDPD"/>
    <property type="match status" value="1"/>
</dbReference>
<feature type="domain" description="GP-PDE" evidence="2">
    <location>
        <begin position="19"/>
        <end position="239"/>
    </location>
</feature>
<keyword evidence="4" id="KW-1185">Reference proteome</keyword>
<dbReference type="EMBL" id="VKHT01000438">
    <property type="protein sequence ID" value="MBB0245257.1"/>
    <property type="molecule type" value="Genomic_DNA"/>
</dbReference>
<evidence type="ECO:0000313" key="4">
    <source>
        <dbReference type="Proteomes" id="UP000538929"/>
    </source>
</evidence>
<protein>
    <submittedName>
        <fullName evidence="3">Glycerophosphodiester phosphodiesterase</fullName>
    </submittedName>
</protein>
<dbReference type="PANTHER" id="PTHR46211:SF1">
    <property type="entry name" value="GLYCEROPHOSPHODIESTER PHOSPHODIESTERASE, CYTOPLASMIC"/>
    <property type="match status" value="1"/>
</dbReference>
<proteinExistence type="predicted"/>
<dbReference type="SUPFAM" id="SSF51695">
    <property type="entry name" value="PLC-like phosphodiesterases"/>
    <property type="match status" value="1"/>
</dbReference>
<dbReference type="Gene3D" id="3.20.20.190">
    <property type="entry name" value="Phosphatidylinositol (PI) phosphodiesterase"/>
    <property type="match status" value="1"/>
</dbReference>
<comment type="caution">
    <text evidence="3">The sequence shown here is derived from an EMBL/GenBank/DDBJ whole genome shotgun (WGS) entry which is preliminary data.</text>
</comment>
<dbReference type="RefSeq" id="WP_182606767.1">
    <property type="nucleotide sequence ID" value="NZ_VKHT01000438.1"/>
</dbReference>
<accession>A0A7W3TED7</accession>
<sequence length="249" mass="26177">MSGATSHPGGSPAGAPGNTLVVAHRGDPYRVRENTLASFRSAIAEGADAVELDVRLSRDGVPVVVHDPGLKRLWGVDRAVADLTVAEIREASAGGVPTLAEALGATFPTRVLIDLPEPDGATARAAVATVAGDGSVDRVYWCGDPAALLAVRADDPTAEIALTWKRSAPVRAGLVAEVRPRWLNYRFGLLDRATVDRAREAGYLLGAWTVDSGRTMRRLLAMGVDAITSNRPGTLRRAVDRAAAEGGER</sequence>
<dbReference type="GO" id="GO:0006629">
    <property type="term" value="P:lipid metabolic process"/>
    <property type="evidence" value="ECO:0007669"/>
    <property type="project" value="InterPro"/>
</dbReference>
<name>A0A7W3TED7_9ACTN</name>
<evidence type="ECO:0000259" key="2">
    <source>
        <dbReference type="PROSITE" id="PS51704"/>
    </source>
</evidence>
<evidence type="ECO:0000313" key="3">
    <source>
        <dbReference type="EMBL" id="MBB0245257.1"/>
    </source>
</evidence>
<dbReference type="InterPro" id="IPR030395">
    <property type="entry name" value="GP_PDE_dom"/>
</dbReference>
<feature type="compositionally biased region" description="Low complexity" evidence="1">
    <location>
        <begin position="1"/>
        <end position="17"/>
    </location>
</feature>
<gene>
    <name evidence="3" type="ORF">FNQ90_14380</name>
</gene>
<feature type="region of interest" description="Disordered" evidence="1">
    <location>
        <begin position="1"/>
        <end position="20"/>
    </location>
</feature>
<dbReference type="PROSITE" id="PS50007">
    <property type="entry name" value="PIPLC_X_DOMAIN"/>
    <property type="match status" value="1"/>
</dbReference>
<dbReference type="GO" id="GO:0008081">
    <property type="term" value="F:phosphoric diester hydrolase activity"/>
    <property type="evidence" value="ECO:0007669"/>
    <property type="project" value="InterPro"/>
</dbReference>
<dbReference type="CDD" id="cd08556">
    <property type="entry name" value="GDPD"/>
    <property type="match status" value="1"/>
</dbReference>
<dbReference type="AlphaFoldDB" id="A0A7W3TED7"/>
<dbReference type="PANTHER" id="PTHR46211">
    <property type="entry name" value="GLYCEROPHOSPHORYL DIESTER PHOSPHODIESTERASE"/>
    <property type="match status" value="1"/>
</dbReference>
<reference evidence="4" key="1">
    <citation type="submission" date="2019-10" db="EMBL/GenBank/DDBJ databases">
        <title>Streptomyces sp. nov., a novel actinobacterium isolated from alkaline environment.</title>
        <authorList>
            <person name="Golinska P."/>
        </authorList>
    </citation>
    <scope>NUCLEOTIDE SEQUENCE [LARGE SCALE GENOMIC DNA]</scope>
    <source>
        <strain evidence="4">DSM 42118</strain>
    </source>
</reference>
<dbReference type="PROSITE" id="PS51704">
    <property type="entry name" value="GP_PDE"/>
    <property type="match status" value="1"/>
</dbReference>